<gene>
    <name evidence="2" type="ORF">POCTA_138.1.T0720210</name>
</gene>
<accession>A0A8S1VTZ2</accession>
<dbReference type="PROSITE" id="PS50082">
    <property type="entry name" value="WD_REPEATS_2"/>
    <property type="match status" value="4"/>
</dbReference>
<dbReference type="CDD" id="cd00200">
    <property type="entry name" value="WD40"/>
    <property type="match status" value="1"/>
</dbReference>
<name>A0A8S1VTZ2_PAROT</name>
<dbReference type="EMBL" id="CAJJDP010000071">
    <property type="protein sequence ID" value="CAD8179272.1"/>
    <property type="molecule type" value="Genomic_DNA"/>
</dbReference>
<dbReference type="SMART" id="SM00320">
    <property type="entry name" value="WD40"/>
    <property type="match status" value="5"/>
</dbReference>
<feature type="repeat" description="WD" evidence="1">
    <location>
        <begin position="408"/>
        <end position="449"/>
    </location>
</feature>
<dbReference type="PROSITE" id="PS50294">
    <property type="entry name" value="WD_REPEATS_REGION"/>
    <property type="match status" value="3"/>
</dbReference>
<dbReference type="OMA" id="NIKIWIE"/>
<feature type="repeat" description="WD" evidence="1">
    <location>
        <begin position="365"/>
        <end position="396"/>
    </location>
</feature>
<reference evidence="2" key="1">
    <citation type="submission" date="2021-01" db="EMBL/GenBank/DDBJ databases">
        <authorList>
            <consortium name="Genoscope - CEA"/>
            <person name="William W."/>
        </authorList>
    </citation>
    <scope>NUCLEOTIDE SEQUENCE</scope>
</reference>
<dbReference type="InterPro" id="IPR001680">
    <property type="entry name" value="WD40_rpt"/>
</dbReference>
<dbReference type="GO" id="GO:0016226">
    <property type="term" value="P:iron-sulfur cluster assembly"/>
    <property type="evidence" value="ECO:0007669"/>
    <property type="project" value="TreeGrafter"/>
</dbReference>
<protein>
    <submittedName>
        <fullName evidence="2">Uncharacterized protein</fullName>
    </submittedName>
</protein>
<feature type="repeat" description="WD" evidence="1">
    <location>
        <begin position="321"/>
        <end position="352"/>
    </location>
</feature>
<dbReference type="Proteomes" id="UP000683925">
    <property type="component" value="Unassembled WGS sequence"/>
</dbReference>
<dbReference type="Pfam" id="PF00400">
    <property type="entry name" value="WD40"/>
    <property type="match status" value="5"/>
</dbReference>
<dbReference type="OrthoDB" id="674604at2759"/>
<comment type="caution">
    <text evidence="2">The sequence shown here is derived from an EMBL/GenBank/DDBJ whole genome shotgun (WGS) entry which is preliminary data.</text>
</comment>
<organism evidence="2 3">
    <name type="scientific">Paramecium octaurelia</name>
    <dbReference type="NCBI Taxonomy" id="43137"/>
    <lineage>
        <taxon>Eukaryota</taxon>
        <taxon>Sar</taxon>
        <taxon>Alveolata</taxon>
        <taxon>Ciliophora</taxon>
        <taxon>Intramacronucleata</taxon>
        <taxon>Oligohymenophorea</taxon>
        <taxon>Peniculida</taxon>
        <taxon>Parameciidae</taxon>
        <taxon>Paramecium</taxon>
    </lineage>
</organism>
<keyword evidence="3" id="KW-1185">Reference proteome</keyword>
<proteinExistence type="predicted"/>
<dbReference type="GO" id="GO:0097361">
    <property type="term" value="C:cytosolic [4Fe-4S] assembly targeting complex"/>
    <property type="evidence" value="ECO:0007669"/>
    <property type="project" value="TreeGrafter"/>
</dbReference>
<dbReference type="PANTHER" id="PTHR19920">
    <property type="entry name" value="WD40 PROTEIN CIAO1"/>
    <property type="match status" value="1"/>
</dbReference>
<keyword evidence="1" id="KW-0853">WD repeat</keyword>
<sequence>MIKLEEKASKILCSQHQKSIQYVTLSKSSNSKLLCQKCPQNNKIAINKASELLMDINQDHPLNYHIKELQKQYESLRKEIKLKVDELLDDTEDCLNSLINHKLNDKQIQHYLYDDKLNEQDFEKLQEILSKYYDFEQDNQIVAKIPSNDMHNIYQVQQKCQKIASIIKAFYKSQYHQRLGTQQSQENLLSQVSLKKNTKPEKLPEKDKSEDAKSKGLYTIKEEITTSSVCHCIDLNKTATLIVCGLQGNNNEDNLVLLQKQEEGFKEFQTLVGHVGAINAVCFGKINNTIFSAGDDKTIRIWNEYLQSKENKLYNCKQIINEAHNMEIHCLCINQLNNLLASGCQEGNIKIWIEADEKWINSQVLIQHSQWVKSLSFNYDSTFLISGSGDKSICVWYLNEDWEHFQTLEEHTSLVNCVNFAQNENTFVSGSEDETIKVWNQQSNDPNGKFTCIQQLEGGYYIRSVCFNYNSLLLVSGSYSNIKVWVKNHAGVFVLNQQKYFDSRQVLLSDDSKSLFSVNRFTLNIRMFRIKEKNQKNNQKLTA</sequence>
<feature type="repeat" description="WD" evidence="1">
    <location>
        <begin position="271"/>
        <end position="303"/>
    </location>
</feature>
<dbReference type="AlphaFoldDB" id="A0A8S1VTZ2"/>
<evidence type="ECO:0000313" key="3">
    <source>
        <dbReference type="Proteomes" id="UP000683925"/>
    </source>
</evidence>
<evidence type="ECO:0000313" key="2">
    <source>
        <dbReference type="EMBL" id="CAD8179272.1"/>
    </source>
</evidence>
<dbReference type="PANTHER" id="PTHR19920:SF0">
    <property type="entry name" value="CYTOSOLIC IRON-SULFUR PROTEIN ASSEMBLY PROTEIN CIAO1-RELATED"/>
    <property type="match status" value="1"/>
</dbReference>
<evidence type="ECO:0000256" key="1">
    <source>
        <dbReference type="PROSITE-ProRule" id="PRU00221"/>
    </source>
</evidence>